<keyword evidence="13 16" id="KW-0961">Cell wall biogenesis/degradation</keyword>
<accession>A0AAE9VSX1</accession>
<feature type="transmembrane region" description="Helical" evidence="16">
    <location>
        <begin position="286"/>
        <end position="307"/>
    </location>
</feature>
<keyword evidence="18" id="KW-1185">Reference proteome</keyword>
<feature type="transmembrane region" description="Helical" evidence="16">
    <location>
        <begin position="90"/>
        <end position="108"/>
    </location>
</feature>
<dbReference type="PANTHER" id="PTHR30474">
    <property type="entry name" value="CELL CYCLE PROTEIN"/>
    <property type="match status" value="1"/>
</dbReference>
<feature type="transmembrane region" description="Helical" evidence="16">
    <location>
        <begin position="128"/>
        <end position="144"/>
    </location>
</feature>
<comment type="function">
    <text evidence="16">Peptidoglycan polymerase that is essential for cell division.</text>
</comment>
<feature type="transmembrane region" description="Helical" evidence="16">
    <location>
        <begin position="156"/>
        <end position="172"/>
    </location>
</feature>
<evidence type="ECO:0000256" key="12">
    <source>
        <dbReference type="ARBA" id="ARBA00023306"/>
    </source>
</evidence>
<feature type="transmembrane region" description="Helical" evidence="16">
    <location>
        <begin position="353"/>
        <end position="374"/>
    </location>
</feature>
<evidence type="ECO:0000256" key="8">
    <source>
        <dbReference type="ARBA" id="ARBA00022960"/>
    </source>
</evidence>
<dbReference type="GO" id="GO:0009252">
    <property type="term" value="P:peptidoglycan biosynthetic process"/>
    <property type="evidence" value="ECO:0007669"/>
    <property type="project" value="UniProtKB-UniRule"/>
</dbReference>
<evidence type="ECO:0000256" key="6">
    <source>
        <dbReference type="ARBA" id="ARBA00022679"/>
    </source>
</evidence>
<evidence type="ECO:0000256" key="9">
    <source>
        <dbReference type="ARBA" id="ARBA00022984"/>
    </source>
</evidence>
<reference evidence="17 18" key="1">
    <citation type="submission" date="2022-12" db="EMBL/GenBank/DDBJ databases">
        <title>Coexistence and Characterization of a Novel Tigecycline Resistance gene tet(X) variant and blaNDM-1 in a Pseudomonas caeni Isolate of Chicken Origin.</title>
        <authorList>
            <person name="Lu X."/>
            <person name="Zhang L."/>
            <person name="Li R."/>
            <person name="Wang Z."/>
        </authorList>
    </citation>
    <scope>NUCLEOTIDE SEQUENCE [LARGE SCALE GENOMIC DNA]</scope>
    <source>
        <strain evidence="17 18">CE14</strain>
    </source>
</reference>
<comment type="catalytic activity">
    <reaction evidence="15 16">
        <text>[GlcNAc-(1-&gt;4)-Mur2Ac(oyl-L-Ala-gamma-D-Glu-L-Lys-D-Ala-D-Ala)](n)-di-trans,octa-cis-undecaprenyl diphosphate + beta-D-GlcNAc-(1-&gt;4)-Mur2Ac(oyl-L-Ala-gamma-D-Glu-L-Lys-D-Ala-D-Ala)-di-trans,octa-cis-undecaprenyl diphosphate = [GlcNAc-(1-&gt;4)-Mur2Ac(oyl-L-Ala-gamma-D-Glu-L-Lys-D-Ala-D-Ala)](n+1)-di-trans,octa-cis-undecaprenyl diphosphate + di-trans,octa-cis-undecaprenyl diphosphate + H(+)</text>
        <dbReference type="Rhea" id="RHEA:23708"/>
        <dbReference type="Rhea" id="RHEA-COMP:9602"/>
        <dbReference type="Rhea" id="RHEA-COMP:9603"/>
        <dbReference type="ChEBI" id="CHEBI:15378"/>
        <dbReference type="ChEBI" id="CHEBI:58405"/>
        <dbReference type="ChEBI" id="CHEBI:60033"/>
        <dbReference type="ChEBI" id="CHEBI:78435"/>
        <dbReference type="EC" id="2.4.99.28"/>
    </reaction>
</comment>
<evidence type="ECO:0000313" key="17">
    <source>
        <dbReference type="EMBL" id="WBE25229.1"/>
    </source>
</evidence>
<keyword evidence="10 16" id="KW-1133">Transmembrane helix</keyword>
<dbReference type="GO" id="GO:0043093">
    <property type="term" value="P:FtsZ-dependent cytokinesis"/>
    <property type="evidence" value="ECO:0007669"/>
    <property type="project" value="UniProtKB-UniRule"/>
</dbReference>
<dbReference type="GO" id="GO:0008360">
    <property type="term" value="P:regulation of cell shape"/>
    <property type="evidence" value="ECO:0007669"/>
    <property type="project" value="UniProtKB-KW"/>
</dbReference>
<keyword evidence="11 16" id="KW-0472">Membrane</keyword>
<evidence type="ECO:0000256" key="2">
    <source>
        <dbReference type="ARBA" id="ARBA00004752"/>
    </source>
</evidence>
<evidence type="ECO:0000256" key="10">
    <source>
        <dbReference type="ARBA" id="ARBA00022989"/>
    </source>
</evidence>
<dbReference type="GO" id="GO:0005886">
    <property type="term" value="C:plasma membrane"/>
    <property type="evidence" value="ECO:0007669"/>
    <property type="project" value="UniProtKB-SubCell"/>
</dbReference>
<dbReference type="GO" id="GO:0015648">
    <property type="term" value="F:lipid-linked peptidoglycan transporter activity"/>
    <property type="evidence" value="ECO:0007669"/>
    <property type="project" value="TreeGrafter"/>
</dbReference>
<evidence type="ECO:0000256" key="11">
    <source>
        <dbReference type="ARBA" id="ARBA00023136"/>
    </source>
</evidence>
<dbReference type="InterPro" id="IPR013437">
    <property type="entry name" value="FtsW"/>
</dbReference>
<evidence type="ECO:0000313" key="18">
    <source>
        <dbReference type="Proteomes" id="UP001212189"/>
    </source>
</evidence>
<evidence type="ECO:0000256" key="5">
    <source>
        <dbReference type="ARBA" id="ARBA00022676"/>
    </source>
</evidence>
<evidence type="ECO:0000256" key="7">
    <source>
        <dbReference type="ARBA" id="ARBA00022692"/>
    </source>
</evidence>
<dbReference type="GO" id="GO:0032153">
    <property type="term" value="C:cell division site"/>
    <property type="evidence" value="ECO:0007669"/>
    <property type="project" value="UniProtKB-UniRule"/>
</dbReference>
<keyword evidence="7 16" id="KW-0812">Transmembrane</keyword>
<gene>
    <name evidence="16 17" type="primary">ftsW</name>
    <name evidence="17" type="ORF">O6P33_12925</name>
</gene>
<comment type="similarity">
    <text evidence="14 16">Belongs to the SEDS family. FtsW subfamily.</text>
</comment>
<evidence type="ECO:0000256" key="1">
    <source>
        <dbReference type="ARBA" id="ARBA00004651"/>
    </source>
</evidence>
<evidence type="ECO:0000256" key="4">
    <source>
        <dbReference type="ARBA" id="ARBA00022618"/>
    </source>
</evidence>
<dbReference type="Pfam" id="PF01098">
    <property type="entry name" value="FTSW_RODA_SPOVE"/>
    <property type="match status" value="1"/>
</dbReference>
<keyword evidence="16" id="KW-0997">Cell inner membrane</keyword>
<dbReference type="EC" id="2.4.99.28" evidence="16"/>
<dbReference type="NCBIfam" id="TIGR02614">
    <property type="entry name" value="ftsW"/>
    <property type="match status" value="1"/>
</dbReference>
<evidence type="ECO:0000256" key="14">
    <source>
        <dbReference type="ARBA" id="ARBA00038053"/>
    </source>
</evidence>
<comment type="pathway">
    <text evidence="2 16">Cell wall biogenesis; peptidoglycan biosynthesis.</text>
</comment>
<keyword evidence="6 16" id="KW-0808">Transferase</keyword>
<feature type="transmembrane region" description="Helical" evidence="16">
    <location>
        <begin position="21"/>
        <end position="43"/>
    </location>
</feature>
<keyword evidence="5 16" id="KW-0328">Glycosyltransferase</keyword>
<evidence type="ECO:0000256" key="3">
    <source>
        <dbReference type="ARBA" id="ARBA00022475"/>
    </source>
</evidence>
<dbReference type="GO" id="GO:0071555">
    <property type="term" value="P:cell wall organization"/>
    <property type="evidence" value="ECO:0007669"/>
    <property type="project" value="UniProtKB-KW"/>
</dbReference>
<proteinExistence type="inferred from homology"/>
<dbReference type="EMBL" id="CP114976">
    <property type="protein sequence ID" value="WBE25229.1"/>
    <property type="molecule type" value="Genomic_DNA"/>
</dbReference>
<feature type="transmembrane region" description="Helical" evidence="16">
    <location>
        <begin position="319"/>
        <end position="341"/>
    </location>
</feature>
<dbReference type="AlphaFoldDB" id="A0AAE9VSX1"/>
<feature type="transmembrane region" description="Helical" evidence="16">
    <location>
        <begin position="63"/>
        <end position="83"/>
    </location>
</feature>
<dbReference type="RefSeq" id="WP_269818174.1">
    <property type="nucleotide sequence ID" value="NZ_CP114976.1"/>
</dbReference>
<organism evidence="17 18">
    <name type="scientific">Denitrificimonas caeni</name>
    <dbReference type="NCBI Taxonomy" id="521720"/>
    <lineage>
        <taxon>Bacteria</taxon>
        <taxon>Pseudomonadati</taxon>
        <taxon>Pseudomonadota</taxon>
        <taxon>Gammaproteobacteria</taxon>
        <taxon>Pseudomonadales</taxon>
        <taxon>Pseudomonadaceae</taxon>
        <taxon>Denitrificimonas</taxon>
    </lineage>
</organism>
<keyword evidence="9 16" id="KW-0573">Peptidoglycan synthesis</keyword>
<keyword evidence="12 16" id="KW-0131">Cell cycle</keyword>
<dbReference type="KEGG" id="dce:O6P33_12925"/>
<dbReference type="HAMAP" id="MF_00913">
    <property type="entry name" value="PGT_FtsW_proteobact"/>
    <property type="match status" value="1"/>
</dbReference>
<protein>
    <recommendedName>
        <fullName evidence="16">Probable peptidoglycan glycosyltransferase FtsW</fullName>
        <shortName evidence="16">PGT</shortName>
        <ecNumber evidence="16">2.4.99.28</ecNumber>
    </recommendedName>
    <alternativeName>
        <fullName evidence="16">Cell division protein FtsW</fullName>
    </alternativeName>
    <alternativeName>
        <fullName evidence="16">Cell wall polymerase</fullName>
    </alternativeName>
    <alternativeName>
        <fullName evidence="16">Peptidoglycan polymerase</fullName>
        <shortName evidence="16">PG polymerase</shortName>
    </alternativeName>
</protein>
<comment type="subcellular location">
    <subcellularLocation>
        <location evidence="16">Cell inner membrane</location>
        <topology evidence="16">Multi-pass membrane protein</topology>
    </subcellularLocation>
    <subcellularLocation>
        <location evidence="1">Cell membrane</location>
        <topology evidence="1">Multi-pass membrane protein</topology>
    </subcellularLocation>
    <text evidence="16">Localizes to the division septum.</text>
</comment>
<dbReference type="InterPro" id="IPR001182">
    <property type="entry name" value="FtsW/RodA"/>
</dbReference>
<evidence type="ECO:0000256" key="13">
    <source>
        <dbReference type="ARBA" id="ARBA00023316"/>
    </source>
</evidence>
<dbReference type="InterPro" id="IPR018365">
    <property type="entry name" value="Cell_cycle_FtsW-rel_CS"/>
</dbReference>
<dbReference type="GO" id="GO:0008955">
    <property type="term" value="F:peptidoglycan glycosyltransferase activity"/>
    <property type="evidence" value="ECO:0007669"/>
    <property type="project" value="UniProtKB-UniRule"/>
</dbReference>
<evidence type="ECO:0000256" key="15">
    <source>
        <dbReference type="ARBA" id="ARBA00049902"/>
    </source>
</evidence>
<keyword evidence="8 16" id="KW-0133">Cell shape</keyword>
<dbReference type="PANTHER" id="PTHR30474:SF2">
    <property type="entry name" value="PEPTIDOGLYCAN GLYCOSYLTRANSFERASE FTSW-RELATED"/>
    <property type="match status" value="1"/>
</dbReference>
<feature type="transmembrane region" description="Helical" evidence="16">
    <location>
        <begin position="202"/>
        <end position="224"/>
    </location>
</feature>
<keyword evidence="3 16" id="KW-1003">Cell membrane</keyword>
<dbReference type="Proteomes" id="UP001212189">
    <property type="component" value="Chromosome"/>
</dbReference>
<keyword evidence="4 16" id="KW-0132">Cell division</keyword>
<dbReference type="PROSITE" id="PS00428">
    <property type="entry name" value="FTSW_RODA_SPOVE"/>
    <property type="match status" value="1"/>
</dbReference>
<sequence length="406" mass="44683">MNIRNAFSLPSPWRHNNQMDIDFPLLVACALLMGIGLVMIASASSAIADTNTGNTFHYFIRHMIYIVVALTAGALTLFVPMAVWQRYSGWLLVLAFFVLILVLIPGIGREVNGSMRWIGVGVFNIQPSELAKLFMVIFIAGFLVRRKDEVKQRLRGLLKPLFLALLMAGLLIKEPDYGAVVVMLGTVVIMLYLGGVRLMLSLPLLAILIFGLVQFVGLEGYHLARLTSFTNPWEDQYGSGYQLTQALIGFGRGEWFGLGLGNSIQKQFFLPEAHTDFVFSVLAEELGMFGALVTLLLFAFVSVRALMIGAWAEQAKQYYSAYVAYGLALLWIAQVVINLGVNTGLLPTKGLTLPFISYGGSSLVVCCVSLAILLRIEWERRTQLLSANSMSKAQIAAMAKGVRDAR</sequence>
<evidence type="ECO:0000256" key="16">
    <source>
        <dbReference type="HAMAP-Rule" id="MF_00913"/>
    </source>
</evidence>
<name>A0AAE9VSX1_9GAMM</name>
<feature type="transmembrane region" description="Helical" evidence="16">
    <location>
        <begin position="178"/>
        <end position="195"/>
    </location>
</feature>